<evidence type="ECO:0000259" key="9">
    <source>
        <dbReference type="Pfam" id="PF02108"/>
    </source>
</evidence>
<dbReference type="PANTHER" id="PTHR34982">
    <property type="entry name" value="YOP PROTEINS TRANSLOCATION PROTEIN L"/>
    <property type="match status" value="1"/>
</dbReference>
<name>A0ABY8BA96_9BURK</name>
<keyword evidence="8" id="KW-0175">Coiled coil</keyword>
<proteinExistence type="inferred from homology"/>
<dbReference type="InterPro" id="IPR018035">
    <property type="entry name" value="Flagellar_FliH/T3SS_HrpE"/>
</dbReference>
<evidence type="ECO:0000256" key="3">
    <source>
        <dbReference type="ARBA" id="ARBA00016507"/>
    </source>
</evidence>
<evidence type="ECO:0000313" key="10">
    <source>
        <dbReference type="EMBL" id="WEF32850.1"/>
    </source>
</evidence>
<evidence type="ECO:0000256" key="1">
    <source>
        <dbReference type="ARBA" id="ARBA00003041"/>
    </source>
</evidence>
<evidence type="ECO:0000256" key="4">
    <source>
        <dbReference type="ARBA" id="ARBA00022448"/>
    </source>
</evidence>
<organism evidence="10 11">
    <name type="scientific">Pseudoduganella chitinolytica</name>
    <dbReference type="NCBI Taxonomy" id="34070"/>
    <lineage>
        <taxon>Bacteria</taxon>
        <taxon>Pseudomonadati</taxon>
        <taxon>Pseudomonadota</taxon>
        <taxon>Betaproteobacteria</taxon>
        <taxon>Burkholderiales</taxon>
        <taxon>Oxalobacteraceae</taxon>
        <taxon>Telluria group</taxon>
        <taxon>Pseudoduganella</taxon>
    </lineage>
</organism>
<evidence type="ECO:0000313" key="11">
    <source>
        <dbReference type="Proteomes" id="UP001216510"/>
    </source>
</evidence>
<accession>A0ABY8BA96</accession>
<dbReference type="InterPro" id="IPR051472">
    <property type="entry name" value="T3SS_Stator/FliH"/>
</dbReference>
<evidence type="ECO:0000256" key="6">
    <source>
        <dbReference type="ARBA" id="ARBA00022927"/>
    </source>
</evidence>
<keyword evidence="6" id="KW-0653">Protein transport</keyword>
<evidence type="ECO:0000256" key="7">
    <source>
        <dbReference type="ARBA" id="ARBA00023225"/>
    </source>
</evidence>
<keyword evidence="11" id="KW-1185">Reference proteome</keyword>
<dbReference type="Proteomes" id="UP001216510">
    <property type="component" value="Chromosome"/>
</dbReference>
<dbReference type="PANTHER" id="PTHR34982:SF1">
    <property type="entry name" value="FLAGELLAR ASSEMBLY PROTEIN FLIH"/>
    <property type="match status" value="1"/>
</dbReference>
<feature type="coiled-coil region" evidence="8">
    <location>
        <begin position="73"/>
        <end position="139"/>
    </location>
</feature>
<dbReference type="RefSeq" id="WP_277415566.1">
    <property type="nucleotide sequence ID" value="NZ_CP119083.1"/>
</dbReference>
<evidence type="ECO:0000256" key="5">
    <source>
        <dbReference type="ARBA" id="ARBA00022795"/>
    </source>
</evidence>
<protein>
    <recommendedName>
        <fullName evidence="3">Flagellar assembly protein FliH</fullName>
    </recommendedName>
</protein>
<keyword evidence="7" id="KW-1006">Bacterial flagellum protein export</keyword>
<comment type="similarity">
    <text evidence="2">Belongs to the FliH family.</text>
</comment>
<keyword evidence="5" id="KW-1005">Bacterial flagellum biogenesis</keyword>
<sequence>MDPIIRAAALTAIPRPLRRPDGSAATVAPAASIGPAVAVEPVESVRPAVAVLPELGESPQAAPPSGPTPAELAAAAEAELARARQVLADAQAQHERWQAEQATGQEQLAAAAADLVLREEALQRDRAALDAACASARDEAASRGYEEGLASGTAEGRAGVDAAMARHLAQLEDIVAQAAEARERLLAGHEDMLVEVAYAAICRLAGAAASSRAGALAQVRTAVAQVREADGVRVRLHPDDVAWLAPQAGEQHSWALLADERVELGGCIVEGGHGSLDARLELQLERLRAALLAARAARAAEV</sequence>
<keyword evidence="4" id="KW-0813">Transport</keyword>
<evidence type="ECO:0000256" key="2">
    <source>
        <dbReference type="ARBA" id="ARBA00006602"/>
    </source>
</evidence>
<reference evidence="10 11" key="1">
    <citation type="submission" date="2023-02" db="EMBL/GenBank/DDBJ databases">
        <title>Gemone sequence of Telluria chitinolytica ACM 3522T.</title>
        <authorList>
            <person name="Frediansyah A."/>
            <person name="Miess H."/>
            <person name="Gross H."/>
        </authorList>
    </citation>
    <scope>NUCLEOTIDE SEQUENCE [LARGE SCALE GENOMIC DNA]</scope>
    <source>
        <strain evidence="10 11">ACM 3522</strain>
    </source>
</reference>
<dbReference type="EMBL" id="CP119083">
    <property type="protein sequence ID" value="WEF32850.1"/>
    <property type="molecule type" value="Genomic_DNA"/>
</dbReference>
<feature type="domain" description="Flagellar assembly protein FliH/Type III secretion system HrpE" evidence="9">
    <location>
        <begin position="167"/>
        <end position="287"/>
    </location>
</feature>
<comment type="function">
    <text evidence="1">Needed for flagellar regrowth and assembly.</text>
</comment>
<dbReference type="Pfam" id="PF02108">
    <property type="entry name" value="FliH"/>
    <property type="match status" value="1"/>
</dbReference>
<evidence type="ECO:0000256" key="8">
    <source>
        <dbReference type="SAM" id="Coils"/>
    </source>
</evidence>
<gene>
    <name evidence="10" type="ORF">PX653_26215</name>
</gene>